<feature type="region of interest" description="Disordered" evidence="1">
    <location>
        <begin position="171"/>
        <end position="199"/>
    </location>
</feature>
<evidence type="ECO:0000313" key="3">
    <source>
        <dbReference type="EMBL" id="MET1256236.1"/>
    </source>
</evidence>
<proteinExistence type="predicted"/>
<keyword evidence="2" id="KW-0472">Membrane</keyword>
<feature type="transmembrane region" description="Helical" evidence="2">
    <location>
        <begin position="103"/>
        <end position="126"/>
    </location>
</feature>
<comment type="caution">
    <text evidence="3">The sequence shown here is derived from an EMBL/GenBank/DDBJ whole genome shotgun (WGS) entry which is preliminary data.</text>
</comment>
<dbReference type="EMBL" id="JBEVCJ010000018">
    <property type="protein sequence ID" value="MET1256236.1"/>
    <property type="molecule type" value="Genomic_DNA"/>
</dbReference>
<feature type="compositionally biased region" description="Polar residues" evidence="1">
    <location>
        <begin position="181"/>
        <end position="199"/>
    </location>
</feature>
<reference evidence="3 4" key="1">
    <citation type="submission" date="2024-06" db="EMBL/GenBank/DDBJ databases">
        <authorList>
            <person name="Li F."/>
        </authorList>
    </citation>
    <scope>NUCLEOTIDE SEQUENCE [LARGE SCALE GENOMIC DNA]</scope>
    <source>
        <strain evidence="3 4">GXAS 311</strain>
    </source>
</reference>
<feature type="region of interest" description="Disordered" evidence="1">
    <location>
        <begin position="1"/>
        <end position="22"/>
    </location>
</feature>
<accession>A0ABV2BWC4</accession>
<dbReference type="RefSeq" id="WP_353896822.1">
    <property type="nucleotide sequence ID" value="NZ_JBEVCJ010000018.1"/>
</dbReference>
<feature type="transmembrane region" description="Helical" evidence="2">
    <location>
        <begin position="291"/>
        <end position="312"/>
    </location>
</feature>
<feature type="transmembrane region" description="Helical" evidence="2">
    <location>
        <begin position="364"/>
        <end position="391"/>
    </location>
</feature>
<keyword evidence="4" id="KW-1185">Reference proteome</keyword>
<evidence type="ECO:0000313" key="4">
    <source>
        <dbReference type="Proteomes" id="UP001548189"/>
    </source>
</evidence>
<dbReference type="Proteomes" id="UP001548189">
    <property type="component" value="Unassembled WGS sequence"/>
</dbReference>
<organism evidence="3 4">
    <name type="scientific">Aliikangiella maris</name>
    <dbReference type="NCBI Taxonomy" id="3162458"/>
    <lineage>
        <taxon>Bacteria</taxon>
        <taxon>Pseudomonadati</taxon>
        <taxon>Pseudomonadota</taxon>
        <taxon>Gammaproteobacteria</taxon>
        <taxon>Oceanospirillales</taxon>
        <taxon>Pleioneaceae</taxon>
        <taxon>Aliikangiella</taxon>
    </lineage>
</organism>
<feature type="transmembrane region" description="Helical" evidence="2">
    <location>
        <begin position="332"/>
        <end position="352"/>
    </location>
</feature>
<sequence>MNTVNNEELSPAKAVAGTHHSPIGQTQKPVFKVDACQNCATELKGKYCHQCGQPSRSIIKFFGEVAQEFIANAFGYDSKLRHTVFPLLFKPGKITQDYINGKIFHYVLSIRLYLILSVICFLLMQITTDTKGLFVNDDTAKAPEKLALDKEPSGIIDKRIDSLVPQSADTSVSELDDTDNKQNQTQPEQLISTNQQTQQATLKSPEYFDFDYDDKDETFDFNGQFFSDFPKAKKVIIDIKNKSESWKKDPTPWLNKVFELFPIMMLVILPLFAMTLKLFYLFKRRFYIEHLIFCIHNHCFIYFALILEILFGQLESFLLTQSNSISQFFATVFNYLSTALMIWIIVYILLAIKRFYQQGWWLTIFKSVILSGVYFFMVFFGVLIVAIVGAWQA</sequence>
<evidence type="ECO:0000256" key="1">
    <source>
        <dbReference type="SAM" id="MobiDB-lite"/>
    </source>
</evidence>
<keyword evidence="2" id="KW-1133">Transmembrane helix</keyword>
<evidence type="ECO:0000256" key="2">
    <source>
        <dbReference type="SAM" id="Phobius"/>
    </source>
</evidence>
<keyword evidence="2" id="KW-0812">Transmembrane</keyword>
<gene>
    <name evidence="3" type="ORF">ABVT43_13935</name>
</gene>
<feature type="transmembrane region" description="Helical" evidence="2">
    <location>
        <begin position="260"/>
        <end position="279"/>
    </location>
</feature>
<dbReference type="InterPro" id="IPR022134">
    <property type="entry name" value="DUF3667"/>
</dbReference>
<protein>
    <submittedName>
        <fullName evidence="3">DUF3667 domain-containing protein</fullName>
    </submittedName>
</protein>
<name>A0ABV2BWC4_9GAMM</name>
<dbReference type="Pfam" id="PF12412">
    <property type="entry name" value="DUF3667"/>
    <property type="match status" value="1"/>
</dbReference>